<protein>
    <submittedName>
        <fullName evidence="2">Uncharacterized protein</fullName>
    </submittedName>
</protein>
<keyword evidence="1" id="KW-0812">Transmembrane</keyword>
<evidence type="ECO:0000313" key="2">
    <source>
        <dbReference type="EMBL" id="HJC35940.1"/>
    </source>
</evidence>
<comment type="caution">
    <text evidence="2">The sequence shown here is derived from an EMBL/GenBank/DDBJ whole genome shotgun (WGS) entry which is preliminary data.</text>
</comment>
<sequence length="218" mass="24479">MDQDLTLYLVYFIGICILANELYAIDCFKMHKNKFDHMIIQRKGYVSAQRMMIMKNTCISGAVFLLAHIVLLSFIHCFLQPLYAEGMLVSENMCLLASDVTLNLVLYLVLSTAGMILFSDLILMLRFVIKNIYVYAVTGIIIGLALYLIPPFAANALGIGKQVLMIPFIANILLPGLETYLVGQADPLVMYGLAFLFYLIVLVIGGKFVMNRGHQYGW</sequence>
<feature type="transmembrane region" description="Helical" evidence="1">
    <location>
        <begin position="6"/>
        <end position="25"/>
    </location>
</feature>
<dbReference type="Proteomes" id="UP000823896">
    <property type="component" value="Unassembled WGS sequence"/>
</dbReference>
<reference evidence="2" key="1">
    <citation type="journal article" date="2021" name="PeerJ">
        <title>Extensive microbial diversity within the chicken gut microbiome revealed by metagenomics and culture.</title>
        <authorList>
            <person name="Gilroy R."/>
            <person name="Ravi A."/>
            <person name="Getino M."/>
            <person name="Pursley I."/>
            <person name="Horton D.L."/>
            <person name="Alikhan N.F."/>
            <person name="Baker D."/>
            <person name="Gharbi K."/>
            <person name="Hall N."/>
            <person name="Watson M."/>
            <person name="Adriaenssens E.M."/>
            <person name="Foster-Nyarko E."/>
            <person name="Jarju S."/>
            <person name="Secka A."/>
            <person name="Antonio M."/>
            <person name="Oren A."/>
            <person name="Chaudhuri R.R."/>
            <person name="La Ragione R."/>
            <person name="Hildebrand F."/>
            <person name="Pallen M.J."/>
        </authorList>
    </citation>
    <scope>NUCLEOTIDE SEQUENCE</scope>
    <source>
        <strain evidence="2">CHK187-11901</strain>
    </source>
</reference>
<keyword evidence="1" id="KW-0472">Membrane</keyword>
<organism evidence="2 3">
    <name type="scientific">Candidatus Merdibacter merdavium</name>
    <dbReference type="NCBI Taxonomy" id="2838692"/>
    <lineage>
        <taxon>Bacteria</taxon>
        <taxon>Bacillati</taxon>
        <taxon>Bacillota</taxon>
        <taxon>Erysipelotrichia</taxon>
        <taxon>Erysipelotrichales</taxon>
        <taxon>Erysipelotrichaceae</taxon>
        <taxon>Merdibacter</taxon>
    </lineage>
</organism>
<feature type="transmembrane region" description="Helical" evidence="1">
    <location>
        <begin position="188"/>
        <end position="210"/>
    </location>
</feature>
<name>A0A9D2SW17_9FIRM</name>
<gene>
    <name evidence="2" type="ORF">H9702_02265</name>
</gene>
<evidence type="ECO:0000256" key="1">
    <source>
        <dbReference type="SAM" id="Phobius"/>
    </source>
</evidence>
<evidence type="ECO:0000313" key="3">
    <source>
        <dbReference type="Proteomes" id="UP000823896"/>
    </source>
</evidence>
<accession>A0A9D2SW17</accession>
<dbReference type="EMBL" id="DWWM01000011">
    <property type="protein sequence ID" value="HJC35940.1"/>
    <property type="molecule type" value="Genomic_DNA"/>
</dbReference>
<feature type="transmembrane region" description="Helical" evidence="1">
    <location>
        <begin position="162"/>
        <end position="181"/>
    </location>
</feature>
<feature type="transmembrane region" description="Helical" evidence="1">
    <location>
        <begin position="132"/>
        <end position="150"/>
    </location>
</feature>
<proteinExistence type="predicted"/>
<reference evidence="2" key="2">
    <citation type="submission" date="2021-04" db="EMBL/GenBank/DDBJ databases">
        <authorList>
            <person name="Gilroy R."/>
        </authorList>
    </citation>
    <scope>NUCLEOTIDE SEQUENCE</scope>
    <source>
        <strain evidence="2">CHK187-11901</strain>
    </source>
</reference>
<feature type="transmembrane region" description="Helical" evidence="1">
    <location>
        <begin position="59"/>
        <end position="84"/>
    </location>
</feature>
<dbReference type="AlphaFoldDB" id="A0A9D2SW17"/>
<keyword evidence="1" id="KW-1133">Transmembrane helix</keyword>
<feature type="transmembrane region" description="Helical" evidence="1">
    <location>
        <begin position="104"/>
        <end position="125"/>
    </location>
</feature>